<dbReference type="PANTHER" id="PTHR31687">
    <property type="match status" value="1"/>
</dbReference>
<dbReference type="EMBL" id="QZAJ01000474">
    <property type="protein sequence ID" value="THW09798.1"/>
    <property type="molecule type" value="Genomic_DNA"/>
</dbReference>
<comment type="caution">
    <text evidence="1">The sequence shown here is derived from an EMBL/GenBank/DDBJ whole genome shotgun (WGS) entry which is preliminary data.</text>
</comment>
<protein>
    <submittedName>
        <fullName evidence="1">DUF1688-domain-containing protein</fullName>
    </submittedName>
</protein>
<accession>A0A4S8VEU8</accession>
<evidence type="ECO:0000313" key="1">
    <source>
        <dbReference type="EMBL" id="THW09798.1"/>
    </source>
</evidence>
<gene>
    <name evidence="1" type="ORF">D6D24_08370</name>
</gene>
<dbReference type="PANTHER" id="PTHR31687:SF3">
    <property type="entry name" value="PROTEIN URG3"/>
    <property type="match status" value="1"/>
</dbReference>
<sequence length="469" mass="52070">MTPDIEYLLSLEAVRERSRIVFEAAEKDELTHFTYHASKLPEAAAYVTSVINVSCPSLNSTVVPFDLSSTTRSITAFDTTSTTLSYSNISPKRDFGPDNFDAIPPHGRWQHFNVGGVPRIDDLNKQWKHDGCDRKEQARRLIDLFMVSVLLDAGAGDKWKFEEPGSGDVYTRSEGIAVASLYMFTEGAFASAGGEKHIVNAKGLQGINEEVLTKGFQITSDNPMIGVGPRAQLLSRLGDSLLQHPDIFGPEGRPGNLVDYVINSADANSKELDYRVFWMTLQKLLIPIWPKDRTQIDGTPIGDAWPLAVLQRKNDGQDVKKTIQPFHKLTQWLAYSLMVPFVRVMGYSWRNADLGTGLPEYRNGGLFIDLGVLTLKSEALERGQSASGQKLPMFKDSGDEIVEWRALTVALLDEIYGIIKKQMNENDVELSMAQMLEAGSWKSGRELAAQHRPETKSSPILIDGDGTLF</sequence>
<proteinExistence type="predicted"/>
<evidence type="ECO:0000313" key="2">
    <source>
        <dbReference type="Proteomes" id="UP000308014"/>
    </source>
</evidence>
<organism evidence="1 2">
    <name type="scientific">Aureobasidium pullulans</name>
    <name type="common">Black yeast</name>
    <name type="synonym">Pullularia pullulans</name>
    <dbReference type="NCBI Taxonomy" id="5580"/>
    <lineage>
        <taxon>Eukaryota</taxon>
        <taxon>Fungi</taxon>
        <taxon>Dikarya</taxon>
        <taxon>Ascomycota</taxon>
        <taxon>Pezizomycotina</taxon>
        <taxon>Dothideomycetes</taxon>
        <taxon>Dothideomycetidae</taxon>
        <taxon>Dothideales</taxon>
        <taxon>Saccotheciaceae</taxon>
        <taxon>Aureobasidium</taxon>
    </lineage>
</organism>
<dbReference type="Proteomes" id="UP000308014">
    <property type="component" value="Unassembled WGS sequence"/>
</dbReference>
<name>A0A4S8VEU8_AURPU</name>
<dbReference type="Pfam" id="PF07958">
    <property type="entry name" value="DUF1688"/>
    <property type="match status" value="2"/>
</dbReference>
<reference evidence="1 2" key="1">
    <citation type="submission" date="2018-10" db="EMBL/GenBank/DDBJ databases">
        <title>Fifty Aureobasidium pullulans genomes reveal a recombining polyextremotolerant generalist.</title>
        <authorList>
            <person name="Gostincar C."/>
            <person name="Turk M."/>
            <person name="Zajc J."/>
            <person name="Gunde-Cimerman N."/>
        </authorList>
    </citation>
    <scope>NUCLEOTIDE SEQUENCE [LARGE SCALE GENOMIC DNA]</scope>
    <source>
        <strain evidence="1 2">EXF-11318</strain>
    </source>
</reference>
<dbReference type="AlphaFoldDB" id="A0A4S8VEU8"/>
<dbReference type="InterPro" id="IPR012469">
    <property type="entry name" value="DUF1688"/>
</dbReference>